<proteinExistence type="predicted"/>
<organism evidence="2 3">
    <name type="scientific">Streptomyces goshikiensis</name>
    <dbReference type="NCBI Taxonomy" id="1942"/>
    <lineage>
        <taxon>Bacteria</taxon>
        <taxon>Bacillati</taxon>
        <taxon>Actinomycetota</taxon>
        <taxon>Actinomycetes</taxon>
        <taxon>Kitasatosporales</taxon>
        <taxon>Streptomycetaceae</taxon>
        <taxon>Streptomyces</taxon>
    </lineage>
</organism>
<dbReference type="RefSeq" id="WP_328776061.1">
    <property type="nucleotide sequence ID" value="NZ_CP108057.1"/>
</dbReference>
<feature type="compositionally biased region" description="Polar residues" evidence="1">
    <location>
        <begin position="129"/>
        <end position="141"/>
    </location>
</feature>
<evidence type="ECO:0000256" key="1">
    <source>
        <dbReference type="SAM" id="MobiDB-lite"/>
    </source>
</evidence>
<name>A0ABZ1RLH8_9ACTN</name>
<dbReference type="Proteomes" id="UP001432075">
    <property type="component" value="Chromosome"/>
</dbReference>
<feature type="region of interest" description="Disordered" evidence="1">
    <location>
        <begin position="125"/>
        <end position="145"/>
    </location>
</feature>
<reference evidence="2" key="1">
    <citation type="submission" date="2022-10" db="EMBL/GenBank/DDBJ databases">
        <title>The complete genomes of actinobacterial strains from the NBC collection.</title>
        <authorList>
            <person name="Joergensen T.S."/>
            <person name="Alvarez Arevalo M."/>
            <person name="Sterndorff E.B."/>
            <person name="Faurdal D."/>
            <person name="Vuksanovic O."/>
            <person name="Mourched A.-S."/>
            <person name="Charusanti P."/>
            <person name="Shaw S."/>
            <person name="Blin K."/>
            <person name="Weber T."/>
        </authorList>
    </citation>
    <scope>NUCLEOTIDE SEQUENCE</scope>
    <source>
        <strain evidence="2">NBC_00283</strain>
    </source>
</reference>
<evidence type="ECO:0000313" key="3">
    <source>
        <dbReference type="Proteomes" id="UP001432075"/>
    </source>
</evidence>
<protein>
    <recommendedName>
        <fullName evidence="4">LigA protein</fullName>
    </recommendedName>
</protein>
<sequence>MPFEDELGNALRRAGDGFTTDGHALVEAGERRGRRLVARRRAAVVGGSVLTLAVVATGGAYTGGLFGGAGGSGGPGRVDVAAPPELSAGPTKAPARGGPSSRTGSGAVSGAQLVSVLKELLPGGKVTDTEASGTGAPQNPSVRGVYDDGEGAAQIGVTLTRTDPDGRSTAGALECPDANTTDYEACATETLADGSKVMVFQGYEYPDRREPTKLWRATLVTRQGFQVEVMEWNAPAEKGAKVSRPAPPLGPAQLKAFAASPLWHPALGDLPAAPAEGPAPDPVGADARAVLESLVPKNGITVASKGGGGDYAYLVLDDGKGASLVQVNVQEQMGAALGGHMGGATTLPDGTKVLETKQPGEKGGKGVLWWSADTLRPDGRRVVVSAFNTGNQSKPATRKEPVLTMEQLRTIALDPKWFG</sequence>
<dbReference type="EMBL" id="CP108057">
    <property type="protein sequence ID" value="WUO47304.1"/>
    <property type="molecule type" value="Genomic_DNA"/>
</dbReference>
<evidence type="ECO:0008006" key="4">
    <source>
        <dbReference type="Google" id="ProtNLM"/>
    </source>
</evidence>
<evidence type="ECO:0000313" key="2">
    <source>
        <dbReference type="EMBL" id="WUO47304.1"/>
    </source>
</evidence>
<feature type="region of interest" description="Disordered" evidence="1">
    <location>
        <begin position="76"/>
        <end position="107"/>
    </location>
</feature>
<keyword evidence="3" id="KW-1185">Reference proteome</keyword>
<gene>
    <name evidence="2" type="ORF">OHU17_16400</name>
</gene>
<accession>A0ABZ1RLH8</accession>